<organism evidence="1 2">
    <name type="scientific">Pistacia atlantica</name>
    <dbReference type="NCBI Taxonomy" id="434234"/>
    <lineage>
        <taxon>Eukaryota</taxon>
        <taxon>Viridiplantae</taxon>
        <taxon>Streptophyta</taxon>
        <taxon>Embryophyta</taxon>
        <taxon>Tracheophyta</taxon>
        <taxon>Spermatophyta</taxon>
        <taxon>Magnoliopsida</taxon>
        <taxon>eudicotyledons</taxon>
        <taxon>Gunneridae</taxon>
        <taxon>Pentapetalae</taxon>
        <taxon>rosids</taxon>
        <taxon>malvids</taxon>
        <taxon>Sapindales</taxon>
        <taxon>Anacardiaceae</taxon>
        <taxon>Pistacia</taxon>
    </lineage>
</organism>
<dbReference type="EMBL" id="CM047910">
    <property type="protein sequence ID" value="KAJ0075747.1"/>
    <property type="molecule type" value="Genomic_DNA"/>
</dbReference>
<dbReference type="Proteomes" id="UP001164250">
    <property type="component" value="Chromosome 15"/>
</dbReference>
<sequence>MPWLLQISFVFLLHLSIGITLSNGQRCYDTGNFTTNSVYGKNRDLILSNLASNVSTNGGFYTATIGQDTDEVYALALCRGDSSSETCFSCVNTTIHDLITKCPNQKEAISWAAGPRCTVRYADRSFIGLLETDPSDAGYNVNNITTNLTQFDQTWESLMDRVVTKASMGSFKLKFATEEVNLTFFQKIYALMQCTPDLSRSNCDSCLRQSVSYFETCCHGKQGGYVLRPSCIFPGICIPFMNQLKLHLHLRLLHYHPEFLLHR</sequence>
<keyword evidence="2" id="KW-1185">Reference proteome</keyword>
<accession>A0ACC0ZSM5</accession>
<evidence type="ECO:0000313" key="1">
    <source>
        <dbReference type="EMBL" id="KAJ0075747.1"/>
    </source>
</evidence>
<name>A0ACC0ZSM5_9ROSI</name>
<proteinExistence type="predicted"/>
<comment type="caution">
    <text evidence="1">The sequence shown here is derived from an EMBL/GenBank/DDBJ whole genome shotgun (WGS) entry which is preliminary data.</text>
</comment>
<evidence type="ECO:0000313" key="2">
    <source>
        <dbReference type="Proteomes" id="UP001164250"/>
    </source>
</evidence>
<gene>
    <name evidence="1" type="ORF">Patl1_33889</name>
</gene>
<protein>
    <submittedName>
        <fullName evidence="1">Uncharacterized protein</fullName>
    </submittedName>
</protein>
<reference evidence="2" key="1">
    <citation type="journal article" date="2023" name="G3 (Bethesda)">
        <title>Genome assembly and association tests identify interacting loci associated with vigor, precocity, and sex in interspecific pistachio rootstocks.</title>
        <authorList>
            <person name="Palmer W."/>
            <person name="Jacygrad E."/>
            <person name="Sagayaradj S."/>
            <person name="Cavanaugh K."/>
            <person name="Han R."/>
            <person name="Bertier L."/>
            <person name="Beede B."/>
            <person name="Kafkas S."/>
            <person name="Golino D."/>
            <person name="Preece J."/>
            <person name="Michelmore R."/>
        </authorList>
    </citation>
    <scope>NUCLEOTIDE SEQUENCE [LARGE SCALE GENOMIC DNA]</scope>
</reference>